<dbReference type="RefSeq" id="WP_106289872.1">
    <property type="nucleotide sequence ID" value="NZ_CAWNTC010000122.1"/>
</dbReference>
<keyword evidence="1" id="KW-0347">Helicase</keyword>
<evidence type="ECO:0000313" key="2">
    <source>
        <dbReference type="Proteomes" id="UP000238762"/>
    </source>
</evidence>
<keyword evidence="1" id="KW-0547">Nucleotide-binding</keyword>
<organism evidence="1 2">
    <name type="scientific">Merismopedia glauca CCAP 1448/3</name>
    <dbReference type="NCBI Taxonomy" id="1296344"/>
    <lineage>
        <taxon>Bacteria</taxon>
        <taxon>Bacillati</taxon>
        <taxon>Cyanobacteriota</taxon>
        <taxon>Cyanophyceae</taxon>
        <taxon>Synechococcales</taxon>
        <taxon>Merismopediaceae</taxon>
        <taxon>Merismopedia</taxon>
    </lineage>
</organism>
<comment type="caution">
    <text evidence="1">The sequence shown here is derived from an EMBL/GenBank/DDBJ whole genome shotgun (WGS) entry which is preliminary data.</text>
</comment>
<dbReference type="GO" id="GO:0004386">
    <property type="term" value="F:helicase activity"/>
    <property type="evidence" value="ECO:0007669"/>
    <property type="project" value="UniProtKB-KW"/>
</dbReference>
<dbReference type="Proteomes" id="UP000238762">
    <property type="component" value="Unassembled WGS sequence"/>
</dbReference>
<gene>
    <name evidence="1" type="ORF">C7B64_17130</name>
</gene>
<evidence type="ECO:0000313" key="1">
    <source>
        <dbReference type="EMBL" id="PSB01668.1"/>
    </source>
</evidence>
<name>A0A2T1C0H2_9CYAN</name>
<sequence>MAIEAEVHSSLLSLLRLGKNQALGIATNWQHHLTMGRLVARALRLERSALIQTALKSDRLQVPYRLSYLTPALLWKSAVILVVTESIQEQILQVEIPYLQAWLKTDKEIVVGFPSTALSKTCFPNPDFSGLLLVSPQSWLAAQLEPLAQFPTGIPTLIDGADRLQTWIDEALTVAIHPKDWSTLMQQYPESGELIRDVRVALTKAVFSHPPNPYESYLVTEAEQAGLRHLIDSLGLGDISGSVWQKFALPTTQPVVWAKIERSLGLFSLFSIPVTIADRLAPIWNRQPVVLVGGAVELDPQAPIYRSQLGLGELTCLKFSRDRQTELIELYIPKRFPLPNTPQYQTALIQQISLLLKVCWQKDTLAVIIIGDSPLKTQVAAFLASEFGSQVQLEKVSPSWAGILVSGWKFWQQEQDRLPPPHLMIIATLPIPSVESPLVAGRVAHYKHQRQDWFRLYLLPAALRELQRAIAPVRERQGVVALLDSRVNYRSYGQDVLAALSPYNRINYPDRSWFT</sequence>
<dbReference type="EMBL" id="PVWJ01000094">
    <property type="protein sequence ID" value="PSB01668.1"/>
    <property type="molecule type" value="Genomic_DNA"/>
</dbReference>
<reference evidence="1 2" key="2">
    <citation type="submission" date="2018-03" db="EMBL/GenBank/DDBJ databases">
        <title>The ancient ancestry and fast evolution of plastids.</title>
        <authorList>
            <person name="Moore K.R."/>
            <person name="Magnabosco C."/>
            <person name="Momper L."/>
            <person name="Gold D.A."/>
            <person name="Bosak T."/>
            <person name="Fournier G.P."/>
        </authorList>
    </citation>
    <scope>NUCLEOTIDE SEQUENCE [LARGE SCALE GENOMIC DNA]</scope>
    <source>
        <strain evidence="1 2">CCAP 1448/3</strain>
    </source>
</reference>
<dbReference type="OrthoDB" id="474751at2"/>
<keyword evidence="1" id="KW-0378">Hydrolase</keyword>
<reference evidence="1 2" key="1">
    <citation type="submission" date="2018-02" db="EMBL/GenBank/DDBJ databases">
        <authorList>
            <person name="Cohen D.B."/>
            <person name="Kent A.D."/>
        </authorList>
    </citation>
    <scope>NUCLEOTIDE SEQUENCE [LARGE SCALE GENOMIC DNA]</scope>
    <source>
        <strain evidence="1 2">CCAP 1448/3</strain>
    </source>
</reference>
<proteinExistence type="predicted"/>
<accession>A0A2T1C0H2</accession>
<dbReference type="AlphaFoldDB" id="A0A2T1C0H2"/>
<keyword evidence="1" id="KW-0067">ATP-binding</keyword>
<protein>
    <submittedName>
        <fullName evidence="1">Helicase</fullName>
    </submittedName>
</protein>
<keyword evidence="2" id="KW-1185">Reference proteome</keyword>